<dbReference type="PANTHER" id="PTHR12170:SF2">
    <property type="entry name" value="E3 UBIQUITIN-PROTEIN TRANSFERASE MAEA"/>
    <property type="match status" value="1"/>
</dbReference>
<dbReference type="AlphaFoldDB" id="A0A6H0XJJ5"/>
<keyword evidence="5" id="KW-0479">Metal-binding</keyword>
<keyword evidence="4" id="KW-0963">Cytoplasm</keyword>
<evidence type="ECO:0000256" key="3">
    <source>
        <dbReference type="ARBA" id="ARBA00010615"/>
    </source>
</evidence>
<evidence type="ECO:0008006" key="14">
    <source>
        <dbReference type="Google" id="ProtNLM"/>
    </source>
</evidence>
<keyword evidence="7" id="KW-0862">Zinc</keyword>
<dbReference type="InterPro" id="IPR006595">
    <property type="entry name" value="CTLH_C"/>
</dbReference>
<keyword evidence="6 8" id="KW-0863">Zinc-finger</keyword>
<dbReference type="PANTHER" id="PTHR12170">
    <property type="entry name" value="MACROPHAGE ERYTHROBLAST ATTACHER-RELATED"/>
    <property type="match status" value="1"/>
</dbReference>
<dbReference type="GO" id="GO:0008270">
    <property type="term" value="F:zinc ion binding"/>
    <property type="evidence" value="ECO:0007669"/>
    <property type="project" value="UniProtKB-KW"/>
</dbReference>
<dbReference type="InterPro" id="IPR044063">
    <property type="entry name" value="ZF_RING_GID"/>
</dbReference>
<dbReference type="InterPro" id="IPR013144">
    <property type="entry name" value="CRA_dom"/>
</dbReference>
<evidence type="ECO:0000313" key="13">
    <source>
        <dbReference type="Proteomes" id="UP000503462"/>
    </source>
</evidence>
<sequence>MAEVDNIKVDPDNHLLLEQPLLRLPHELLKRNLKSAQRHIESTNKAVTTSINPGGKSHAETLAALDATLAKAQNLKRKLEALHAEERLIQGSQRARVQHLQELHEIKDFTEVRYDRWSRLRLDRLLVDYLLRQGFTQSAKALAKEKNIEALVDIEVFQESRQIEAALKKGELKEALAWCAENKGSLKKINNELEMELRLQQFIEMRRAEEPRKDTEAVLYARKYFAGEQNTEYGLCAAGLMVFPADTEVEPYRTYYSAERYDELASKFITTMRTIMALPSSPLLHIALSAGLSALKTPSCHSTHALANTANTGASVCPICSIELNELARNVPYAHQTKSFIEDDPVMLPNGRVFGRERLRMLNEKLGTREGYVRDPTELEHGKEWDTASIKKVFIS</sequence>
<comment type="similarity">
    <text evidence="3">Belongs to the FYV10 family.</text>
</comment>
<evidence type="ECO:0000259" key="10">
    <source>
        <dbReference type="PROSITE" id="PS50897"/>
    </source>
</evidence>
<feature type="zinc finger region" description="RING-Gid-type" evidence="8">
    <location>
        <begin position="317"/>
        <end position="378"/>
    </location>
</feature>
<keyword evidence="13" id="KW-1185">Reference proteome</keyword>
<dbReference type="EMBL" id="CP051139">
    <property type="protein sequence ID" value="QIW94885.1"/>
    <property type="molecule type" value="Genomic_DNA"/>
</dbReference>
<accession>A0A6H0XJJ5</accession>
<evidence type="ECO:0000256" key="5">
    <source>
        <dbReference type="ARBA" id="ARBA00022723"/>
    </source>
</evidence>
<dbReference type="PROSITE" id="PS50897">
    <property type="entry name" value="CTLH"/>
    <property type="match status" value="1"/>
</dbReference>
<dbReference type="OrthoDB" id="1933455at2759"/>
<evidence type="ECO:0000256" key="7">
    <source>
        <dbReference type="ARBA" id="ARBA00022833"/>
    </source>
</evidence>
<protein>
    <recommendedName>
        <fullName evidence="14">Protein FYV10</fullName>
    </recommendedName>
</protein>
<comment type="subcellular location">
    <subcellularLocation>
        <location evidence="2">Cytoplasm</location>
    </subcellularLocation>
</comment>
<evidence type="ECO:0000256" key="9">
    <source>
        <dbReference type="SAM" id="Coils"/>
    </source>
</evidence>
<feature type="domain" description="CTLH" evidence="10">
    <location>
        <begin position="156"/>
        <end position="213"/>
    </location>
</feature>
<dbReference type="Pfam" id="PF10607">
    <property type="entry name" value="CTLH"/>
    <property type="match status" value="1"/>
</dbReference>
<evidence type="ECO:0000256" key="4">
    <source>
        <dbReference type="ARBA" id="ARBA00022490"/>
    </source>
</evidence>
<gene>
    <name evidence="12" type="ORF">AMS68_000403</name>
</gene>
<dbReference type="Proteomes" id="UP000503462">
    <property type="component" value="Chromosome 1"/>
</dbReference>
<evidence type="ECO:0000256" key="8">
    <source>
        <dbReference type="PROSITE-ProRule" id="PRU01215"/>
    </source>
</evidence>
<comment type="function">
    <text evidence="1">Involved in the proteasome-dependent degradation of fructose-1,6-bisphosphatase.</text>
</comment>
<dbReference type="GO" id="GO:0034657">
    <property type="term" value="C:GID complex"/>
    <property type="evidence" value="ECO:0007669"/>
    <property type="project" value="TreeGrafter"/>
</dbReference>
<keyword evidence="9" id="KW-0175">Coiled coil</keyword>
<evidence type="ECO:0000256" key="1">
    <source>
        <dbReference type="ARBA" id="ARBA00002343"/>
    </source>
</evidence>
<dbReference type="GO" id="GO:0005737">
    <property type="term" value="C:cytoplasm"/>
    <property type="evidence" value="ECO:0007669"/>
    <property type="project" value="UniProtKB-SubCell"/>
</dbReference>
<name>A0A6H0XJJ5_9PEZI</name>
<reference evidence="12 13" key="1">
    <citation type="journal article" date="2016" name="Sci. Rep.">
        <title>Peltaster fructicola genome reveals evolution from an invasive phytopathogen to an ectophytic parasite.</title>
        <authorList>
            <person name="Xu C."/>
            <person name="Chen H."/>
            <person name="Gleason M.L."/>
            <person name="Xu J.R."/>
            <person name="Liu H."/>
            <person name="Zhang R."/>
            <person name="Sun G."/>
        </authorList>
    </citation>
    <scope>NUCLEOTIDE SEQUENCE [LARGE SCALE GENOMIC DNA]</scope>
    <source>
        <strain evidence="12 13">LNHT1506</strain>
    </source>
</reference>
<evidence type="ECO:0000256" key="6">
    <source>
        <dbReference type="ARBA" id="ARBA00022771"/>
    </source>
</evidence>
<organism evidence="12 13">
    <name type="scientific">Peltaster fructicola</name>
    <dbReference type="NCBI Taxonomy" id="286661"/>
    <lineage>
        <taxon>Eukaryota</taxon>
        <taxon>Fungi</taxon>
        <taxon>Dikarya</taxon>
        <taxon>Ascomycota</taxon>
        <taxon>Pezizomycotina</taxon>
        <taxon>Dothideomycetes</taxon>
        <taxon>Dothideomycetes incertae sedis</taxon>
        <taxon>Peltaster</taxon>
    </lineage>
</organism>
<dbReference type="SMART" id="SM00668">
    <property type="entry name" value="CTLH"/>
    <property type="match status" value="1"/>
</dbReference>
<dbReference type="InterPro" id="IPR024964">
    <property type="entry name" value="CTLH/CRA"/>
</dbReference>
<feature type="coiled-coil region" evidence="9">
    <location>
        <begin position="26"/>
        <end position="85"/>
    </location>
</feature>
<evidence type="ECO:0000256" key="2">
    <source>
        <dbReference type="ARBA" id="ARBA00004496"/>
    </source>
</evidence>
<evidence type="ECO:0000313" key="12">
    <source>
        <dbReference type="EMBL" id="QIW94885.1"/>
    </source>
</evidence>
<dbReference type="GO" id="GO:0005634">
    <property type="term" value="C:nucleus"/>
    <property type="evidence" value="ECO:0007669"/>
    <property type="project" value="TreeGrafter"/>
</dbReference>
<dbReference type="PROSITE" id="PS50896">
    <property type="entry name" value="LISH"/>
    <property type="match status" value="1"/>
</dbReference>
<evidence type="ECO:0000259" key="11">
    <source>
        <dbReference type="PROSITE" id="PS51867"/>
    </source>
</evidence>
<dbReference type="InterPro" id="IPR006594">
    <property type="entry name" value="LisH"/>
</dbReference>
<dbReference type="PROSITE" id="PS51867">
    <property type="entry name" value="ZF_RING_GID"/>
    <property type="match status" value="1"/>
</dbReference>
<feature type="domain" description="RING-Gid-type" evidence="11">
    <location>
        <begin position="317"/>
        <end position="378"/>
    </location>
</feature>
<proteinExistence type="inferred from homology"/>
<dbReference type="GO" id="GO:0043161">
    <property type="term" value="P:proteasome-mediated ubiquitin-dependent protein catabolic process"/>
    <property type="evidence" value="ECO:0007669"/>
    <property type="project" value="InterPro"/>
</dbReference>
<dbReference type="SMART" id="SM00757">
    <property type="entry name" value="CRA"/>
    <property type="match status" value="1"/>
</dbReference>
<dbReference type="InterPro" id="IPR045098">
    <property type="entry name" value="Fyv10_fam"/>
</dbReference>
<dbReference type="SMART" id="SM00667">
    <property type="entry name" value="LisH"/>
    <property type="match status" value="1"/>
</dbReference>
<dbReference type="GO" id="GO:0061630">
    <property type="term" value="F:ubiquitin protein ligase activity"/>
    <property type="evidence" value="ECO:0007669"/>
    <property type="project" value="InterPro"/>
</dbReference>